<evidence type="ECO:0000313" key="1">
    <source>
        <dbReference type="EMBL" id="KAK8565189.1"/>
    </source>
</evidence>
<name>A0ABR2EUZ8_9ROSI</name>
<reference evidence="1 2" key="1">
    <citation type="journal article" date="2024" name="G3 (Bethesda)">
        <title>Genome assembly of Hibiscus sabdariffa L. provides insights into metabolisms of medicinal natural products.</title>
        <authorList>
            <person name="Kim T."/>
        </authorList>
    </citation>
    <scope>NUCLEOTIDE SEQUENCE [LARGE SCALE GENOMIC DNA]</scope>
    <source>
        <strain evidence="1">TK-2024</strain>
        <tissue evidence="1">Old leaves</tissue>
    </source>
</reference>
<accession>A0ABR2EUZ8</accession>
<organism evidence="1 2">
    <name type="scientific">Hibiscus sabdariffa</name>
    <name type="common">roselle</name>
    <dbReference type="NCBI Taxonomy" id="183260"/>
    <lineage>
        <taxon>Eukaryota</taxon>
        <taxon>Viridiplantae</taxon>
        <taxon>Streptophyta</taxon>
        <taxon>Embryophyta</taxon>
        <taxon>Tracheophyta</taxon>
        <taxon>Spermatophyta</taxon>
        <taxon>Magnoliopsida</taxon>
        <taxon>eudicotyledons</taxon>
        <taxon>Gunneridae</taxon>
        <taxon>Pentapetalae</taxon>
        <taxon>rosids</taxon>
        <taxon>malvids</taxon>
        <taxon>Malvales</taxon>
        <taxon>Malvaceae</taxon>
        <taxon>Malvoideae</taxon>
        <taxon>Hibiscus</taxon>
    </lineage>
</organism>
<protein>
    <submittedName>
        <fullName evidence="1">Uncharacterized protein</fullName>
    </submittedName>
</protein>
<dbReference type="EMBL" id="JBBPBM010000010">
    <property type="protein sequence ID" value="KAK8565189.1"/>
    <property type="molecule type" value="Genomic_DNA"/>
</dbReference>
<evidence type="ECO:0000313" key="2">
    <source>
        <dbReference type="Proteomes" id="UP001472677"/>
    </source>
</evidence>
<proteinExistence type="predicted"/>
<gene>
    <name evidence="1" type="ORF">V6N12_058761</name>
</gene>
<keyword evidence="2" id="KW-1185">Reference proteome</keyword>
<dbReference type="Proteomes" id="UP001472677">
    <property type="component" value="Unassembled WGS sequence"/>
</dbReference>
<comment type="caution">
    <text evidence="1">The sequence shown here is derived from an EMBL/GenBank/DDBJ whole genome shotgun (WGS) entry which is preliminary data.</text>
</comment>
<sequence>MENPLICMNTCFMPSLQRDPFGFRGIFSFNQFTTEVFLTSSLEIFRCPFPKYAPVCTLGQQYDLALTDPRYFYIILELVSIFKNKSFWKGTECASDVCRSYLSRRYIEGYSGKKTASGVHRTC</sequence>